<dbReference type="Gene3D" id="3.90.79.10">
    <property type="entry name" value="Nucleoside Triphosphate Pyrophosphohydrolase"/>
    <property type="match status" value="1"/>
</dbReference>
<comment type="caution">
    <text evidence="3">The sequence shown here is derived from an EMBL/GenBank/DDBJ whole genome shotgun (WGS) entry which is preliminary data.</text>
</comment>
<dbReference type="InterPro" id="IPR000086">
    <property type="entry name" value="NUDIX_hydrolase_dom"/>
</dbReference>
<evidence type="ECO:0000313" key="4">
    <source>
        <dbReference type="Proteomes" id="UP000270342"/>
    </source>
</evidence>
<dbReference type="InterPro" id="IPR031804">
    <property type="entry name" value="DUF4743"/>
</dbReference>
<sequence length="305" mass="32964">MDVVSRYPCVRAARRFDPARHLPFVIAGVRAGWIRRSDLPWLDAWREIFEIDDVQVGLHAGLDTVEARSRALGEVIEALAADGRIRGWRNETYAIRNRFDAAPLALIERAASRFFGTQTYAVHLNGVVGTHAMWIARRSPNKATDPGMLDNLVGGGIGWGYGIDETLVKECWEESGLPAALARRAVRGGTIHVLQEIDEGTQAEQLFIYDLDVGADFVPRNQDGEVADHRLASIDTVLDWLADGAMTVDASLAALDWMARHGALDAAERTALATLGAPPAIAEPASEGEAGLAGRPADLTPGAAR</sequence>
<dbReference type="SUPFAM" id="SSF55811">
    <property type="entry name" value="Nudix"/>
    <property type="match status" value="1"/>
</dbReference>
<dbReference type="Pfam" id="PF00293">
    <property type="entry name" value="NUDIX"/>
    <property type="match status" value="1"/>
</dbReference>
<dbReference type="GO" id="GO:0003824">
    <property type="term" value="F:catalytic activity"/>
    <property type="evidence" value="ECO:0007669"/>
    <property type="project" value="UniProtKB-ARBA"/>
</dbReference>
<dbReference type="Proteomes" id="UP000270342">
    <property type="component" value="Unassembled WGS sequence"/>
</dbReference>
<evidence type="ECO:0000259" key="2">
    <source>
        <dbReference type="PROSITE" id="PS51462"/>
    </source>
</evidence>
<proteinExistence type="predicted"/>
<dbReference type="Pfam" id="PF15916">
    <property type="entry name" value="DUF4743"/>
    <property type="match status" value="1"/>
</dbReference>
<name>A0A494YFN8_9BURK</name>
<dbReference type="CDD" id="cd03676">
    <property type="entry name" value="NUDIX_Tnr3_like"/>
    <property type="match status" value="1"/>
</dbReference>
<accession>A0A494YFN8</accession>
<dbReference type="OrthoDB" id="5621792at2"/>
<feature type="domain" description="Nudix hydrolase" evidence="2">
    <location>
        <begin position="97"/>
        <end position="260"/>
    </location>
</feature>
<organism evidence="3 4">
    <name type="scientific">Pararobbsia silviterrae</name>
    <dbReference type="NCBI Taxonomy" id="1792498"/>
    <lineage>
        <taxon>Bacteria</taxon>
        <taxon>Pseudomonadati</taxon>
        <taxon>Pseudomonadota</taxon>
        <taxon>Betaproteobacteria</taxon>
        <taxon>Burkholderiales</taxon>
        <taxon>Burkholderiaceae</taxon>
        <taxon>Pararobbsia</taxon>
    </lineage>
</organism>
<evidence type="ECO:0000256" key="1">
    <source>
        <dbReference type="SAM" id="MobiDB-lite"/>
    </source>
</evidence>
<evidence type="ECO:0000313" key="3">
    <source>
        <dbReference type="EMBL" id="RKP58847.1"/>
    </source>
</evidence>
<dbReference type="AlphaFoldDB" id="A0A494YFN8"/>
<feature type="region of interest" description="Disordered" evidence="1">
    <location>
        <begin position="282"/>
        <end position="305"/>
    </location>
</feature>
<protein>
    <submittedName>
        <fullName evidence="3">DUF4743 domain-containing protein</fullName>
    </submittedName>
</protein>
<dbReference type="InterPro" id="IPR015797">
    <property type="entry name" value="NUDIX_hydrolase-like_dom_sf"/>
</dbReference>
<dbReference type="PROSITE" id="PS51462">
    <property type="entry name" value="NUDIX"/>
    <property type="match status" value="1"/>
</dbReference>
<keyword evidence="4" id="KW-1185">Reference proteome</keyword>
<reference evidence="3 4" key="1">
    <citation type="submission" date="2018-10" db="EMBL/GenBank/DDBJ databases">
        <title>Robbsia sp. DHC34, isolated from soil.</title>
        <authorList>
            <person name="Gao Z.-H."/>
            <person name="Qiu L.-H."/>
        </authorList>
    </citation>
    <scope>NUCLEOTIDE SEQUENCE [LARGE SCALE GENOMIC DNA]</scope>
    <source>
        <strain evidence="3 4">DHC34</strain>
    </source>
</reference>
<gene>
    <name evidence="3" type="ORF">D7S86_02655</name>
</gene>
<dbReference type="EMBL" id="RBZU01000001">
    <property type="protein sequence ID" value="RKP58847.1"/>
    <property type="molecule type" value="Genomic_DNA"/>
</dbReference>